<dbReference type="Proteomes" id="UP000041314">
    <property type="component" value="Unassembled WGS sequence"/>
</dbReference>
<evidence type="ECO:0000313" key="1">
    <source>
        <dbReference type="EMBL" id="CNT53908.1"/>
    </source>
</evidence>
<evidence type="ECO:0000313" key="4">
    <source>
        <dbReference type="Proteomes" id="UP000042394"/>
    </source>
</evidence>
<dbReference type="EMBL" id="CQPD01000006">
    <property type="protein sequence ID" value="CNT74667.1"/>
    <property type="molecule type" value="Genomic_DNA"/>
</dbReference>
<reference evidence="3 4" key="1">
    <citation type="submission" date="2015-03" db="EMBL/GenBank/DDBJ databases">
        <authorList>
            <consortium name="Pathogen Informatics"/>
        </authorList>
    </citation>
    <scope>NUCLEOTIDE SEQUENCE [LARGE SCALE GENOMIC DNA]</scope>
    <source>
        <strain evidence="1 3">A1104</strain>
        <strain evidence="2 4">D4891</strain>
    </source>
</reference>
<evidence type="ECO:0000313" key="3">
    <source>
        <dbReference type="Proteomes" id="UP000041314"/>
    </source>
</evidence>
<evidence type="ECO:0000313" key="2">
    <source>
        <dbReference type="EMBL" id="CNT74667.1"/>
    </source>
</evidence>
<name>A0A655BL03_SALET</name>
<organism evidence="1 3">
    <name type="scientific">Salmonella enterica subsp. enterica serovar Bovismorbificans</name>
    <dbReference type="NCBI Taxonomy" id="58097"/>
    <lineage>
        <taxon>Bacteria</taxon>
        <taxon>Pseudomonadati</taxon>
        <taxon>Pseudomonadota</taxon>
        <taxon>Gammaproteobacteria</taxon>
        <taxon>Enterobacterales</taxon>
        <taxon>Enterobacteriaceae</taxon>
        <taxon>Salmonella</taxon>
    </lineage>
</organism>
<dbReference type="Proteomes" id="UP000042394">
    <property type="component" value="Unassembled WGS sequence"/>
</dbReference>
<gene>
    <name evidence="1" type="ORF">ERS008198_00025</name>
    <name evidence="2" type="ORF">ERS008207_00805</name>
</gene>
<accession>A0A655BL03</accession>
<sequence>MAHTFAFRRGNTRDIANHRLGHVIFNVSRRFFFRATADLADHHDRFGLRIFLEQLQDIDEVRARNRVAANTYTGGLAETVVGGLLNRFIGQRAGTGNDTHFTRLMNVTRHDADFAFARGDNAWAVRADHAYARFVQLHFHG</sequence>
<protein>
    <submittedName>
        <fullName evidence="1">Uncharacterized protein</fullName>
    </submittedName>
</protein>
<dbReference type="EMBL" id="CQPA01000001">
    <property type="protein sequence ID" value="CNT53908.1"/>
    <property type="molecule type" value="Genomic_DNA"/>
</dbReference>
<dbReference type="AlphaFoldDB" id="A0A655BL03"/>
<proteinExistence type="predicted"/>